<feature type="transmembrane region" description="Helical" evidence="1">
    <location>
        <begin position="204"/>
        <end position="224"/>
    </location>
</feature>
<evidence type="ECO:0000259" key="2">
    <source>
        <dbReference type="Pfam" id="PF20152"/>
    </source>
</evidence>
<organism evidence="3 4">
    <name type="scientific">Mycena metata</name>
    <dbReference type="NCBI Taxonomy" id="1033252"/>
    <lineage>
        <taxon>Eukaryota</taxon>
        <taxon>Fungi</taxon>
        <taxon>Dikarya</taxon>
        <taxon>Basidiomycota</taxon>
        <taxon>Agaricomycotina</taxon>
        <taxon>Agaricomycetes</taxon>
        <taxon>Agaricomycetidae</taxon>
        <taxon>Agaricales</taxon>
        <taxon>Marasmiineae</taxon>
        <taxon>Mycenaceae</taxon>
        <taxon>Mycena</taxon>
    </lineage>
</organism>
<dbReference type="AlphaFoldDB" id="A0AAD7H043"/>
<keyword evidence="1" id="KW-1133">Transmembrane helix</keyword>
<keyword evidence="1" id="KW-0812">Transmembrane</keyword>
<dbReference type="Proteomes" id="UP001215598">
    <property type="component" value="Unassembled WGS sequence"/>
</dbReference>
<gene>
    <name evidence="3" type="ORF">B0H16DRAFT_1901049</name>
</gene>
<feature type="transmembrane region" description="Helical" evidence="1">
    <location>
        <begin position="47"/>
        <end position="70"/>
    </location>
</feature>
<protein>
    <recommendedName>
        <fullName evidence="2">DUF6534 domain-containing protein</fullName>
    </recommendedName>
</protein>
<dbReference type="EMBL" id="JARKIB010000424">
    <property type="protein sequence ID" value="KAJ7709221.1"/>
    <property type="molecule type" value="Genomic_DNA"/>
</dbReference>
<dbReference type="PANTHER" id="PTHR40465">
    <property type="entry name" value="CHROMOSOME 1, WHOLE GENOME SHOTGUN SEQUENCE"/>
    <property type="match status" value="1"/>
</dbReference>
<dbReference type="Pfam" id="PF20152">
    <property type="entry name" value="DUF6534"/>
    <property type="match status" value="1"/>
</dbReference>
<reference evidence="3" key="1">
    <citation type="submission" date="2023-03" db="EMBL/GenBank/DDBJ databases">
        <title>Massive genome expansion in bonnet fungi (Mycena s.s.) driven by repeated elements and novel gene families across ecological guilds.</title>
        <authorList>
            <consortium name="Lawrence Berkeley National Laboratory"/>
            <person name="Harder C.B."/>
            <person name="Miyauchi S."/>
            <person name="Viragh M."/>
            <person name="Kuo A."/>
            <person name="Thoen E."/>
            <person name="Andreopoulos B."/>
            <person name="Lu D."/>
            <person name="Skrede I."/>
            <person name="Drula E."/>
            <person name="Henrissat B."/>
            <person name="Morin E."/>
            <person name="Kohler A."/>
            <person name="Barry K."/>
            <person name="LaButti K."/>
            <person name="Morin E."/>
            <person name="Salamov A."/>
            <person name="Lipzen A."/>
            <person name="Mereny Z."/>
            <person name="Hegedus B."/>
            <person name="Baldrian P."/>
            <person name="Stursova M."/>
            <person name="Weitz H."/>
            <person name="Taylor A."/>
            <person name="Grigoriev I.V."/>
            <person name="Nagy L.G."/>
            <person name="Martin F."/>
            <person name="Kauserud H."/>
        </authorList>
    </citation>
    <scope>NUCLEOTIDE SEQUENCE</scope>
    <source>
        <strain evidence="3">CBHHK182m</strain>
    </source>
</reference>
<keyword evidence="1" id="KW-0472">Membrane</keyword>
<accession>A0AAD7H043</accession>
<feature type="transmembrane region" description="Helical" evidence="1">
    <location>
        <begin position="90"/>
        <end position="109"/>
    </location>
</feature>
<evidence type="ECO:0000313" key="4">
    <source>
        <dbReference type="Proteomes" id="UP001215598"/>
    </source>
</evidence>
<comment type="caution">
    <text evidence="3">The sequence shown here is derived from an EMBL/GenBank/DDBJ whole genome shotgun (WGS) entry which is preliminary data.</text>
</comment>
<sequence>MDSFNPNPTIGALLIGVLLSYLLLGVMTTQTYIYYGRFPNDPRKLKAMVAVVWVCEFAHALCIGHTLYTYTILDYGHPERLGPTRASPRSIHTSVLFGLVITTCVQGFFSVRIYALSRRLFVPILIGTLLFLRVVGSTVASAAGLRSTSVLNYESQWGWLIKTVWSIGAACDVITTTALVTVLVQQRTYAHRRTGAILDKIIAWTIETGILTTASWLVMLACFVTMKKNFIWIAVFVINARLFSNSFLASLNSRASLRTTNDVSLSGFAGIVPSSSSQMTKLTHITYDAESRDTAVPKNA</sequence>
<dbReference type="PANTHER" id="PTHR40465:SF1">
    <property type="entry name" value="DUF6534 DOMAIN-CONTAINING PROTEIN"/>
    <property type="match status" value="1"/>
</dbReference>
<evidence type="ECO:0000256" key="1">
    <source>
        <dbReference type="SAM" id="Phobius"/>
    </source>
</evidence>
<name>A0AAD7H043_9AGAR</name>
<feature type="domain" description="DUF6534" evidence="2">
    <location>
        <begin position="169"/>
        <end position="256"/>
    </location>
</feature>
<dbReference type="InterPro" id="IPR045339">
    <property type="entry name" value="DUF6534"/>
</dbReference>
<feature type="transmembrane region" description="Helical" evidence="1">
    <location>
        <begin position="230"/>
        <end position="251"/>
    </location>
</feature>
<feature type="transmembrane region" description="Helical" evidence="1">
    <location>
        <begin position="121"/>
        <end position="143"/>
    </location>
</feature>
<feature type="transmembrane region" description="Helical" evidence="1">
    <location>
        <begin position="12"/>
        <end position="35"/>
    </location>
</feature>
<proteinExistence type="predicted"/>
<keyword evidence="4" id="KW-1185">Reference proteome</keyword>
<feature type="transmembrane region" description="Helical" evidence="1">
    <location>
        <begin position="163"/>
        <end position="184"/>
    </location>
</feature>
<evidence type="ECO:0000313" key="3">
    <source>
        <dbReference type="EMBL" id="KAJ7709221.1"/>
    </source>
</evidence>